<dbReference type="EMBL" id="LN719301">
    <property type="protein sequence ID" value="CEP07536.1"/>
    <property type="molecule type" value="Genomic_DNA"/>
</dbReference>
<organism evidence="1 2">
    <name type="scientific">Parasitella parasitica</name>
    <dbReference type="NCBI Taxonomy" id="35722"/>
    <lineage>
        <taxon>Eukaryota</taxon>
        <taxon>Fungi</taxon>
        <taxon>Fungi incertae sedis</taxon>
        <taxon>Mucoromycota</taxon>
        <taxon>Mucoromycotina</taxon>
        <taxon>Mucoromycetes</taxon>
        <taxon>Mucorales</taxon>
        <taxon>Mucorineae</taxon>
        <taxon>Mucoraceae</taxon>
        <taxon>Parasitella</taxon>
    </lineage>
</organism>
<name>A0A0B7MNX0_9FUNG</name>
<sequence length="66" mass="7452">MRSPSSPYPALSTFQVFVCILQAIWSSHYSSIFEGTSSSPHRILATIHSNLYKLHSQETITSFLYS</sequence>
<dbReference type="Proteomes" id="UP000054107">
    <property type="component" value="Unassembled WGS sequence"/>
</dbReference>
<evidence type="ECO:0000313" key="1">
    <source>
        <dbReference type="EMBL" id="CEP07536.1"/>
    </source>
</evidence>
<proteinExistence type="predicted"/>
<evidence type="ECO:0000313" key="2">
    <source>
        <dbReference type="Proteomes" id="UP000054107"/>
    </source>
</evidence>
<reference evidence="1 2" key="1">
    <citation type="submission" date="2014-09" db="EMBL/GenBank/DDBJ databases">
        <authorList>
            <person name="Ellenberger Sabrina"/>
        </authorList>
    </citation>
    <scope>NUCLEOTIDE SEQUENCE [LARGE SCALE GENOMIC DNA]</scope>
    <source>
        <strain evidence="1 2">CBS 412.66</strain>
    </source>
</reference>
<keyword evidence="2" id="KW-1185">Reference proteome</keyword>
<dbReference type="AlphaFoldDB" id="A0A0B7MNX0"/>
<dbReference type="OrthoDB" id="2274317at2759"/>
<protein>
    <submittedName>
        <fullName evidence="1">Uncharacterized protein</fullName>
    </submittedName>
</protein>
<gene>
    <name evidence="1" type="primary">PARPA_00832.1 scaffold 1159</name>
</gene>
<accession>A0A0B7MNX0</accession>